<dbReference type="EMBL" id="PDOC01000005">
    <property type="protein sequence ID" value="PIL45086.1"/>
    <property type="molecule type" value="Genomic_DNA"/>
</dbReference>
<dbReference type="CDD" id="cd10941">
    <property type="entry name" value="CE4_PuuE_HpPgdA_like_2"/>
    <property type="match status" value="1"/>
</dbReference>
<dbReference type="PANTHER" id="PTHR47561">
    <property type="entry name" value="POLYSACCHARIDE DEACETYLASE FAMILY PROTEIN (AFU_ORTHOLOGUE AFUA_6G05030)"/>
    <property type="match status" value="1"/>
</dbReference>
<sequence>MDRPLQQNAMTLDVEDYFHAAALAAYFPRAGWPGLAPRVERNVALVLATFERAGIKATFFTVGWIARRHPALVRAIVAGGHELASHGYAHQRSWEQSRTQFRRDIVGSKQLLEDIGGVAVLGYRAPYFSVSVDNRWIFDTLFRSGYRYSSSIDPAWPQRLPSAARTPRFAFFPSGASGILELPVATIRLLGRNLGAGGDAFGRLPYAVTRAMLRSINQAERHPVVFHFEPALLDAAPPRRILQYAGPGRIERRLLLLSADFRWDRIDNIFPVLP</sequence>
<dbReference type="Pfam" id="PF01522">
    <property type="entry name" value="Polysacc_deac_1"/>
    <property type="match status" value="1"/>
</dbReference>
<name>A0A2G8TGC1_9BURK</name>
<reference evidence="2 3" key="1">
    <citation type="submission" date="2017-10" db="EMBL/GenBank/DDBJ databases">
        <title>Massilia psychrophilum sp. nov., a novel purple-pigmented bacterium isolated from Tianshan glacier, Xinjiang Municipality, China.</title>
        <authorList>
            <person name="Wang H."/>
        </authorList>
    </citation>
    <scope>NUCLEOTIDE SEQUENCE [LARGE SCALE GENOMIC DNA]</scope>
    <source>
        <strain evidence="2 3">JCM 30074</strain>
    </source>
</reference>
<keyword evidence="3" id="KW-1185">Reference proteome</keyword>
<comment type="caution">
    <text evidence="2">The sequence shown here is derived from an EMBL/GenBank/DDBJ whole genome shotgun (WGS) entry which is preliminary data.</text>
</comment>
<dbReference type="SUPFAM" id="SSF88713">
    <property type="entry name" value="Glycoside hydrolase/deacetylase"/>
    <property type="match status" value="1"/>
</dbReference>
<dbReference type="PANTHER" id="PTHR47561:SF1">
    <property type="entry name" value="POLYSACCHARIDE DEACETYLASE FAMILY PROTEIN (AFU_ORTHOLOGUE AFUA_6G05030)"/>
    <property type="match status" value="1"/>
</dbReference>
<dbReference type="RefSeq" id="WP_099788590.1">
    <property type="nucleotide sequence ID" value="NZ_JBHLYV010000032.1"/>
</dbReference>
<dbReference type="InterPro" id="IPR011330">
    <property type="entry name" value="Glyco_hydro/deAcase_b/a-brl"/>
</dbReference>
<dbReference type="Pfam" id="PF11959">
    <property type="entry name" value="DUF3473"/>
    <property type="match status" value="1"/>
</dbReference>
<gene>
    <name evidence="2" type="ORF">CR105_11520</name>
</gene>
<dbReference type="Gene3D" id="3.20.20.370">
    <property type="entry name" value="Glycoside hydrolase/deacetylase"/>
    <property type="match status" value="1"/>
</dbReference>
<accession>A0A2G8TGC1</accession>
<dbReference type="Proteomes" id="UP000230390">
    <property type="component" value="Unassembled WGS sequence"/>
</dbReference>
<dbReference type="PROSITE" id="PS51677">
    <property type="entry name" value="NODB"/>
    <property type="match status" value="1"/>
</dbReference>
<dbReference type="GO" id="GO:0005975">
    <property type="term" value="P:carbohydrate metabolic process"/>
    <property type="evidence" value="ECO:0007669"/>
    <property type="project" value="InterPro"/>
</dbReference>
<dbReference type="OrthoDB" id="9784220at2"/>
<evidence type="ECO:0000313" key="2">
    <source>
        <dbReference type="EMBL" id="PIL45086.1"/>
    </source>
</evidence>
<dbReference type="InterPro" id="IPR002509">
    <property type="entry name" value="NODB_dom"/>
</dbReference>
<evidence type="ECO:0000259" key="1">
    <source>
        <dbReference type="PROSITE" id="PS51677"/>
    </source>
</evidence>
<protein>
    <submittedName>
        <fullName evidence="2">Polysaccharide deacetylase family protein</fullName>
    </submittedName>
</protein>
<evidence type="ECO:0000313" key="3">
    <source>
        <dbReference type="Proteomes" id="UP000230390"/>
    </source>
</evidence>
<feature type="domain" description="NodB homology" evidence="1">
    <location>
        <begin position="21"/>
        <end position="274"/>
    </location>
</feature>
<dbReference type="InterPro" id="IPR045235">
    <property type="entry name" value="PuuE_HpPgdA-like"/>
</dbReference>
<dbReference type="InterPro" id="IPR022560">
    <property type="entry name" value="DUF3473"/>
</dbReference>
<proteinExistence type="predicted"/>
<dbReference type="AlphaFoldDB" id="A0A2G8TGC1"/>
<organism evidence="2 3">
    <name type="scientific">Massilia eurypsychrophila</name>
    <dbReference type="NCBI Taxonomy" id="1485217"/>
    <lineage>
        <taxon>Bacteria</taxon>
        <taxon>Pseudomonadati</taxon>
        <taxon>Pseudomonadota</taxon>
        <taxon>Betaproteobacteria</taxon>
        <taxon>Burkholderiales</taxon>
        <taxon>Oxalobacteraceae</taxon>
        <taxon>Telluria group</taxon>
        <taxon>Massilia</taxon>
    </lineage>
</organism>
<dbReference type="GO" id="GO:0016810">
    <property type="term" value="F:hydrolase activity, acting on carbon-nitrogen (but not peptide) bonds"/>
    <property type="evidence" value="ECO:0007669"/>
    <property type="project" value="InterPro"/>
</dbReference>